<comment type="caution">
    <text evidence="1">The sequence shown here is derived from an EMBL/GenBank/DDBJ whole genome shotgun (WGS) entry which is preliminary data.</text>
</comment>
<proteinExistence type="predicted"/>
<sequence length="252" mass="29128">MVMLREVNDDDLFDRVDVNEDINENVNRFADMFEDPPGGQPQVAEPNDDLVDVVYRIVDSRLNRLRQDITTRYNHVMNILNTAREDIEQAREEAASARRDVATARVELQSQRIAAIQEAQNEIRAERNSILEEIRQDFEEENLAHREAFRGEMDDHQDEMLELYDRVSNRIDEIEERFDAIDNRINTIEERHALQRLLSVSKSSIEDGEGDDETVVKKAVQILGEELFIGIPILVVAALFILMVSIFSSFIL</sequence>
<organism evidence="1 2">
    <name type="scientific">Eretmocerus hayati</name>
    <dbReference type="NCBI Taxonomy" id="131215"/>
    <lineage>
        <taxon>Eukaryota</taxon>
        <taxon>Metazoa</taxon>
        <taxon>Ecdysozoa</taxon>
        <taxon>Arthropoda</taxon>
        <taxon>Hexapoda</taxon>
        <taxon>Insecta</taxon>
        <taxon>Pterygota</taxon>
        <taxon>Neoptera</taxon>
        <taxon>Endopterygota</taxon>
        <taxon>Hymenoptera</taxon>
        <taxon>Apocrita</taxon>
        <taxon>Proctotrupomorpha</taxon>
        <taxon>Chalcidoidea</taxon>
        <taxon>Aphelinidae</taxon>
        <taxon>Aphelininae</taxon>
        <taxon>Eretmocerus</taxon>
    </lineage>
</organism>
<reference evidence="1" key="1">
    <citation type="submission" date="2023-04" db="EMBL/GenBank/DDBJ databases">
        <title>A chromosome-level genome assembly of the parasitoid wasp Eretmocerus hayati.</title>
        <authorList>
            <person name="Zhong Y."/>
            <person name="Liu S."/>
            <person name="Liu Y."/>
        </authorList>
    </citation>
    <scope>NUCLEOTIDE SEQUENCE</scope>
    <source>
        <strain evidence="1">ZJU_SS_LIU_2023</strain>
    </source>
</reference>
<evidence type="ECO:0000313" key="2">
    <source>
        <dbReference type="Proteomes" id="UP001239111"/>
    </source>
</evidence>
<gene>
    <name evidence="1" type="ORF">QAD02_008133</name>
</gene>
<accession>A0ACC2N5W3</accession>
<dbReference type="Proteomes" id="UP001239111">
    <property type="component" value="Chromosome 4"/>
</dbReference>
<dbReference type="EMBL" id="CM056744">
    <property type="protein sequence ID" value="KAJ8666471.1"/>
    <property type="molecule type" value="Genomic_DNA"/>
</dbReference>
<protein>
    <submittedName>
        <fullName evidence="1">Uncharacterized protein</fullName>
    </submittedName>
</protein>
<keyword evidence="2" id="KW-1185">Reference proteome</keyword>
<name>A0ACC2N5W3_9HYME</name>
<evidence type="ECO:0000313" key="1">
    <source>
        <dbReference type="EMBL" id="KAJ8666471.1"/>
    </source>
</evidence>